<sequence>MAFYEGINQFCYKAFTIDSKSAIDIMNKTDGDPCRKHKKTASLVRIPNQSINMFLYVKVLNAEQNLLCNATDEKTYYYYTGLYRRDFDWRWRPYDEKAYSDLEDEAQQLLDYLNQPFPKHTWSDGTQIFADGWDNVDDATTNVVLSNCGMWRDFKSSYTNFTHRQRHVVNQGYICAYHVKEIVCAIHFAEMCAADTSSSTNVAETGEGDQCEDQNIEFLEVDPSTKELDLTRYRIRKIENFDFLHSIEYLCLRWNLIKKIENLHVLVTLVELDLYDNQISKIENLDELVNLESLDLSFNRITVLENLSSLKKLKNAYFVHNKIEKIQGLEELTELEYLELGDNRIKKIENLSNNCKIKRLFLGANQIVEIENLDMLKQIEVLSLPANAILEIKGLDNLITLRELYLSQNGIQYITGLKTNMNLEILDLNYNRLRSISNIHHLHKLTDFWAKKNQLDDMADINELVQLPNLKLVYLEMNPFSENSTYRGKVIRMLPQIEKLDATYCREAENSNQ</sequence>
<dbReference type="SMART" id="SM00365">
    <property type="entry name" value="LRR_SD22"/>
    <property type="match status" value="11"/>
</dbReference>
<dbReference type="Pfam" id="PF12799">
    <property type="entry name" value="LRR_4"/>
    <property type="match status" value="2"/>
</dbReference>
<evidence type="ECO:0000313" key="8">
    <source>
        <dbReference type="Proteomes" id="UP000024404"/>
    </source>
</evidence>
<comment type="subcellular location">
    <subcellularLocation>
        <location evidence="1">Nucleus</location>
    </subcellularLocation>
</comment>
<protein>
    <submittedName>
        <fullName evidence="7">LRRcap domain-containing protein</fullName>
    </submittedName>
</protein>
<comment type="similarity">
    <text evidence="5">Belongs to the SDS22 family.</text>
</comment>
<reference evidence="7" key="2">
    <citation type="submission" date="2022-06" db="UniProtKB">
        <authorList>
            <consortium name="EnsemblMetazoa"/>
        </authorList>
    </citation>
    <scope>IDENTIFICATION</scope>
</reference>
<dbReference type="PROSITE" id="PS51450">
    <property type="entry name" value="LRR"/>
    <property type="match status" value="8"/>
</dbReference>
<evidence type="ECO:0000256" key="2">
    <source>
        <dbReference type="ARBA" id="ARBA00022614"/>
    </source>
</evidence>
<feature type="domain" description="U2A'/phosphoprotein 32 family A C-terminal" evidence="6">
    <location>
        <begin position="483"/>
        <end position="501"/>
    </location>
</feature>
<evidence type="ECO:0000313" key="7">
    <source>
        <dbReference type="EnsemblMetazoa" id="OVOC9155.1"/>
    </source>
</evidence>
<dbReference type="InterPro" id="IPR003591">
    <property type="entry name" value="Leu-rich_rpt_typical-subtyp"/>
</dbReference>
<keyword evidence="2" id="KW-0433">Leucine-rich repeat</keyword>
<evidence type="ECO:0000256" key="4">
    <source>
        <dbReference type="ARBA" id="ARBA00023242"/>
    </source>
</evidence>
<evidence type="ECO:0000256" key="5">
    <source>
        <dbReference type="ARBA" id="ARBA00023460"/>
    </source>
</evidence>
<dbReference type="InterPro" id="IPR032675">
    <property type="entry name" value="LRR_dom_sf"/>
</dbReference>
<dbReference type="InterPro" id="IPR025875">
    <property type="entry name" value="Leu-rich_rpt_4"/>
</dbReference>
<dbReference type="AlphaFoldDB" id="A0A8R1U083"/>
<dbReference type="SUPFAM" id="SSF52058">
    <property type="entry name" value="L domain-like"/>
    <property type="match status" value="1"/>
</dbReference>
<evidence type="ECO:0000256" key="3">
    <source>
        <dbReference type="ARBA" id="ARBA00022737"/>
    </source>
</evidence>
<evidence type="ECO:0000256" key="1">
    <source>
        <dbReference type="ARBA" id="ARBA00004123"/>
    </source>
</evidence>
<dbReference type="SMART" id="SM00446">
    <property type="entry name" value="LRRcap"/>
    <property type="match status" value="1"/>
</dbReference>
<dbReference type="Proteomes" id="UP000024404">
    <property type="component" value="Unassembled WGS sequence"/>
</dbReference>
<proteinExistence type="inferred from homology"/>
<dbReference type="Pfam" id="PF14580">
    <property type="entry name" value="LRR_9"/>
    <property type="match status" value="1"/>
</dbReference>
<keyword evidence="3" id="KW-0677">Repeat</keyword>
<dbReference type="GO" id="GO:0005929">
    <property type="term" value="C:cilium"/>
    <property type="evidence" value="ECO:0007669"/>
    <property type="project" value="UniProtKB-SubCell"/>
</dbReference>
<dbReference type="InterPro" id="IPR050576">
    <property type="entry name" value="Cilia_flagella_integrity"/>
</dbReference>
<dbReference type="SMART" id="SM00369">
    <property type="entry name" value="LRR_TYP"/>
    <property type="match status" value="5"/>
</dbReference>
<reference evidence="8" key="1">
    <citation type="submission" date="2013-10" db="EMBL/GenBank/DDBJ databases">
        <title>Genome sequencing of Onchocerca volvulus.</title>
        <authorList>
            <person name="Cotton J."/>
            <person name="Tsai J."/>
            <person name="Stanley E."/>
            <person name="Tracey A."/>
            <person name="Holroyd N."/>
            <person name="Lustigman S."/>
            <person name="Berriman M."/>
        </authorList>
    </citation>
    <scope>NUCLEOTIDE SEQUENCE</scope>
</reference>
<dbReference type="InterPro" id="IPR001611">
    <property type="entry name" value="Leu-rich_rpt"/>
</dbReference>
<keyword evidence="4" id="KW-0539">Nucleus</keyword>
<keyword evidence="8" id="KW-1185">Reference proteome</keyword>
<dbReference type="PANTHER" id="PTHR45973">
    <property type="entry name" value="PROTEIN PHOSPHATASE 1 REGULATORY SUBUNIT SDS22-RELATED"/>
    <property type="match status" value="1"/>
</dbReference>
<accession>A0A8R1U083</accession>
<dbReference type="EMBL" id="CMVM020000256">
    <property type="status" value="NOT_ANNOTATED_CDS"/>
    <property type="molecule type" value="Genomic_DNA"/>
</dbReference>
<dbReference type="Gene3D" id="3.80.10.10">
    <property type="entry name" value="Ribonuclease Inhibitor"/>
    <property type="match status" value="2"/>
</dbReference>
<organism evidence="7 8">
    <name type="scientific">Onchocerca volvulus</name>
    <dbReference type="NCBI Taxonomy" id="6282"/>
    <lineage>
        <taxon>Eukaryota</taxon>
        <taxon>Metazoa</taxon>
        <taxon>Ecdysozoa</taxon>
        <taxon>Nematoda</taxon>
        <taxon>Chromadorea</taxon>
        <taxon>Rhabditida</taxon>
        <taxon>Spirurina</taxon>
        <taxon>Spiruromorpha</taxon>
        <taxon>Filarioidea</taxon>
        <taxon>Onchocercidae</taxon>
        <taxon>Onchocerca</taxon>
    </lineage>
</organism>
<dbReference type="GO" id="GO:0005634">
    <property type="term" value="C:nucleus"/>
    <property type="evidence" value="ECO:0007669"/>
    <property type="project" value="UniProtKB-SubCell"/>
</dbReference>
<evidence type="ECO:0000259" key="6">
    <source>
        <dbReference type="SMART" id="SM00446"/>
    </source>
</evidence>
<dbReference type="InterPro" id="IPR003603">
    <property type="entry name" value="U2A'_phosphoprotein32A_C"/>
</dbReference>
<dbReference type="PANTHER" id="PTHR45973:SF23">
    <property type="entry name" value="PROTEIN PHOSPHATASE 1 REGULATORY SUBUNIT 7"/>
    <property type="match status" value="1"/>
</dbReference>
<dbReference type="EnsemblMetazoa" id="OVOC9155.1">
    <property type="protein sequence ID" value="OVOC9155.1"/>
    <property type="gene ID" value="WBGene00245964"/>
</dbReference>
<name>A0A8R1U083_ONCVO</name>